<protein>
    <submittedName>
        <fullName evidence="2">Uncharacterized protein</fullName>
    </submittedName>
</protein>
<sequence length="61" mass="7101">MDEKFLELVYLIFLLPSLFSLTLVAEGIYNISRREEGFFTFTLGILFLVGLTIAYLFLFNK</sequence>
<dbReference type="EMBL" id="MGAG01000010">
    <property type="protein sequence ID" value="OGK41693.1"/>
    <property type="molecule type" value="Genomic_DNA"/>
</dbReference>
<reference evidence="2 3" key="1">
    <citation type="journal article" date="2016" name="Nat. Commun.">
        <title>Thousands of microbial genomes shed light on interconnected biogeochemical processes in an aquifer system.</title>
        <authorList>
            <person name="Anantharaman K."/>
            <person name="Brown C.T."/>
            <person name="Hug L.A."/>
            <person name="Sharon I."/>
            <person name="Castelle C.J."/>
            <person name="Probst A.J."/>
            <person name="Thomas B.C."/>
            <person name="Singh A."/>
            <person name="Wilkins M.J."/>
            <person name="Karaoz U."/>
            <person name="Brodie E.L."/>
            <person name="Williams K.H."/>
            <person name="Hubbard S.S."/>
            <person name="Banfield J.F."/>
        </authorList>
    </citation>
    <scope>NUCLEOTIDE SEQUENCE [LARGE SCALE GENOMIC DNA]</scope>
</reference>
<keyword evidence="1" id="KW-1133">Transmembrane helix</keyword>
<comment type="caution">
    <text evidence="2">The sequence shown here is derived from an EMBL/GenBank/DDBJ whole genome shotgun (WGS) entry which is preliminary data.</text>
</comment>
<proteinExistence type="predicted"/>
<evidence type="ECO:0000313" key="3">
    <source>
        <dbReference type="Proteomes" id="UP000177698"/>
    </source>
</evidence>
<keyword evidence="1" id="KW-0472">Membrane</keyword>
<dbReference type="STRING" id="1802056.A2954_07495"/>
<dbReference type="AlphaFoldDB" id="A0A1F7IE99"/>
<gene>
    <name evidence="2" type="ORF">A2954_07495</name>
</gene>
<dbReference type="Proteomes" id="UP000177698">
    <property type="component" value="Unassembled WGS sequence"/>
</dbReference>
<feature type="transmembrane region" description="Helical" evidence="1">
    <location>
        <begin position="37"/>
        <end position="58"/>
    </location>
</feature>
<keyword evidence="1" id="KW-0812">Transmembrane</keyword>
<feature type="transmembrane region" description="Helical" evidence="1">
    <location>
        <begin position="6"/>
        <end position="25"/>
    </location>
</feature>
<evidence type="ECO:0000256" key="1">
    <source>
        <dbReference type="SAM" id="Phobius"/>
    </source>
</evidence>
<accession>A0A1F7IE99</accession>
<organism evidence="2 3">
    <name type="scientific">Candidatus Roizmanbacteria bacterium RIFCSPLOWO2_01_FULL_37_12</name>
    <dbReference type="NCBI Taxonomy" id="1802056"/>
    <lineage>
        <taxon>Bacteria</taxon>
        <taxon>Candidatus Roizmaniibacteriota</taxon>
    </lineage>
</organism>
<name>A0A1F7IE99_9BACT</name>
<evidence type="ECO:0000313" key="2">
    <source>
        <dbReference type="EMBL" id="OGK41693.1"/>
    </source>
</evidence>